<dbReference type="Proteomes" id="UP000266861">
    <property type="component" value="Unassembled WGS sequence"/>
</dbReference>
<accession>A0A397JL47</accession>
<protein>
    <submittedName>
        <fullName evidence="2">Uncharacterized protein</fullName>
    </submittedName>
</protein>
<feature type="region of interest" description="Disordered" evidence="1">
    <location>
        <begin position="90"/>
        <end position="118"/>
    </location>
</feature>
<evidence type="ECO:0000313" key="3">
    <source>
        <dbReference type="Proteomes" id="UP000266861"/>
    </source>
</evidence>
<proteinExistence type="predicted"/>
<comment type="caution">
    <text evidence="2">The sequence shown here is derived from an EMBL/GenBank/DDBJ whole genome shotgun (WGS) entry which is preliminary data.</text>
</comment>
<name>A0A397JL47_9GLOM</name>
<evidence type="ECO:0000256" key="1">
    <source>
        <dbReference type="SAM" id="MobiDB-lite"/>
    </source>
</evidence>
<keyword evidence="3" id="KW-1185">Reference proteome</keyword>
<organism evidence="2 3">
    <name type="scientific">Diversispora epigaea</name>
    <dbReference type="NCBI Taxonomy" id="1348612"/>
    <lineage>
        <taxon>Eukaryota</taxon>
        <taxon>Fungi</taxon>
        <taxon>Fungi incertae sedis</taxon>
        <taxon>Mucoromycota</taxon>
        <taxon>Glomeromycotina</taxon>
        <taxon>Glomeromycetes</taxon>
        <taxon>Diversisporales</taxon>
        <taxon>Diversisporaceae</taxon>
        <taxon>Diversispora</taxon>
    </lineage>
</organism>
<feature type="compositionally biased region" description="Basic and acidic residues" evidence="1">
    <location>
        <begin position="105"/>
        <end position="118"/>
    </location>
</feature>
<sequence length="118" mass="13715">MSSELIQKFKRLPKKIQKILHHINIDGMKLIDRCENPEAKRQLKSIIMEIDFIHLQFNDSEGELLKIARELLGPYRNKYLRALAIFVPKQVSQASGSGSKKRKRNSGEDGENKRTKRQ</sequence>
<dbReference type="EMBL" id="PQFF01000021">
    <property type="protein sequence ID" value="RHZ88337.1"/>
    <property type="molecule type" value="Genomic_DNA"/>
</dbReference>
<dbReference type="AlphaFoldDB" id="A0A397JL47"/>
<reference evidence="2 3" key="1">
    <citation type="submission" date="2018-08" db="EMBL/GenBank/DDBJ databases">
        <title>Genome and evolution of the arbuscular mycorrhizal fungus Diversispora epigaea (formerly Glomus versiforme) and its bacterial endosymbionts.</title>
        <authorList>
            <person name="Sun X."/>
            <person name="Fei Z."/>
            <person name="Harrison M."/>
        </authorList>
    </citation>
    <scope>NUCLEOTIDE SEQUENCE [LARGE SCALE GENOMIC DNA]</scope>
    <source>
        <strain evidence="2 3">IT104</strain>
    </source>
</reference>
<gene>
    <name evidence="2" type="ORF">Glove_23g105</name>
</gene>
<evidence type="ECO:0000313" key="2">
    <source>
        <dbReference type="EMBL" id="RHZ88337.1"/>
    </source>
</evidence>